<dbReference type="InterPro" id="IPR010372">
    <property type="entry name" value="DNA_pol3_delta_N"/>
</dbReference>
<dbReference type="Pfam" id="PF06144">
    <property type="entry name" value="DNA_pol3_delta"/>
    <property type="match status" value="1"/>
</dbReference>
<dbReference type="GO" id="GO:0006261">
    <property type="term" value="P:DNA-templated DNA replication"/>
    <property type="evidence" value="ECO:0007669"/>
    <property type="project" value="TreeGrafter"/>
</dbReference>
<evidence type="ECO:0000313" key="6">
    <source>
        <dbReference type="EMBL" id="GBF51324.1"/>
    </source>
</evidence>
<evidence type="ECO:0000256" key="2">
    <source>
        <dbReference type="ARBA" id="ARBA00022695"/>
    </source>
</evidence>
<dbReference type="PANTHER" id="PTHR34388:SF1">
    <property type="entry name" value="DNA POLYMERASE III SUBUNIT DELTA"/>
    <property type="match status" value="1"/>
</dbReference>
<keyword evidence="2" id="KW-0548">Nucleotidyltransferase</keyword>
<dbReference type="Proteomes" id="UP000245133">
    <property type="component" value="Unassembled WGS sequence"/>
</dbReference>
<evidence type="ECO:0000313" key="7">
    <source>
        <dbReference type="Proteomes" id="UP000245133"/>
    </source>
</evidence>
<dbReference type="InterPro" id="IPR005790">
    <property type="entry name" value="DNA_polIII_delta"/>
</dbReference>
<dbReference type="Gene3D" id="1.10.8.60">
    <property type="match status" value="1"/>
</dbReference>
<evidence type="ECO:0000256" key="4">
    <source>
        <dbReference type="ARBA" id="ARBA00022932"/>
    </source>
</evidence>
<gene>
    <name evidence="6" type="ORF">LPTSP4_28560</name>
</gene>
<reference evidence="6 7" key="1">
    <citation type="submission" date="2018-02" db="EMBL/GenBank/DDBJ databases">
        <title>Novel Leptospira species isolated from soil and water in Japan.</title>
        <authorList>
            <person name="Nakao R."/>
            <person name="Masuzawa T."/>
        </authorList>
    </citation>
    <scope>NUCLEOTIDE SEQUENCE [LARGE SCALE GENOMIC DNA]</scope>
    <source>
        <strain evidence="6 7">YH101</strain>
    </source>
</reference>
<evidence type="ECO:0000259" key="5">
    <source>
        <dbReference type="Pfam" id="PF06144"/>
    </source>
</evidence>
<accession>A0A2P2E3B3</accession>
<keyword evidence="3" id="KW-0235">DNA replication</keyword>
<dbReference type="GO" id="GO:0009360">
    <property type="term" value="C:DNA polymerase III complex"/>
    <property type="evidence" value="ECO:0007669"/>
    <property type="project" value="InterPro"/>
</dbReference>
<comment type="caution">
    <text evidence="6">The sequence shown here is derived from an EMBL/GenBank/DDBJ whole genome shotgun (WGS) entry which is preliminary data.</text>
</comment>
<evidence type="ECO:0000256" key="3">
    <source>
        <dbReference type="ARBA" id="ARBA00022705"/>
    </source>
</evidence>
<dbReference type="EMBL" id="BFBB01000008">
    <property type="protein sequence ID" value="GBF51324.1"/>
    <property type="molecule type" value="Genomic_DNA"/>
</dbReference>
<keyword evidence="4" id="KW-0239">DNA-directed DNA polymerase</keyword>
<dbReference type="GO" id="GO:0003677">
    <property type="term" value="F:DNA binding"/>
    <property type="evidence" value="ECO:0007669"/>
    <property type="project" value="InterPro"/>
</dbReference>
<sequence length="367" mass="42815">METKKNPKEFPSLFELLKLTAIDLPPVFVYVGEDSFEYEIAVDHYKEKLESLGNQLDIIVIVAEGGEYEQFFADLFTPDMFYPDKLIILKNGSLFFKPLLETKSNSEFKDYIVGFQKNISQLGDNVHLLIHYDQKDLPSSFQTLFKGEYVYYKPKPIYPQDAPKVIREVLDQEKVQMEEEAFHEFLHRIPANLGAYLKNIRKLKAIFKKTKFTLADIHSALFTQKEMNATALVESLLQGKKADYFKEFTKFNDDNSEILQFLTRCLYKLDEIRKIRIIKSKHNGEVPIPIMDEILKTGSFSEARKGFMRKQLLAEAKHFTDKSINQLYDLLIEMNMKFKSGLRDEEGRVYFIQKSLAMFQLIHSSSK</sequence>
<keyword evidence="1" id="KW-0808">Transferase</keyword>
<organism evidence="6 7">
    <name type="scientific">Leptospira ryugenii</name>
    <dbReference type="NCBI Taxonomy" id="1917863"/>
    <lineage>
        <taxon>Bacteria</taxon>
        <taxon>Pseudomonadati</taxon>
        <taxon>Spirochaetota</taxon>
        <taxon>Spirochaetia</taxon>
        <taxon>Leptospirales</taxon>
        <taxon>Leptospiraceae</taxon>
        <taxon>Leptospira</taxon>
    </lineage>
</organism>
<evidence type="ECO:0000256" key="1">
    <source>
        <dbReference type="ARBA" id="ARBA00022679"/>
    </source>
</evidence>
<proteinExistence type="predicted"/>
<protein>
    <submittedName>
        <fullName evidence="6">Putative DNA polymerase III, delta subunit</fullName>
    </submittedName>
</protein>
<keyword evidence="7" id="KW-1185">Reference proteome</keyword>
<dbReference type="OrthoDB" id="334815at2"/>
<dbReference type="Gene3D" id="3.40.50.300">
    <property type="entry name" value="P-loop containing nucleotide triphosphate hydrolases"/>
    <property type="match status" value="1"/>
</dbReference>
<dbReference type="GO" id="GO:0003887">
    <property type="term" value="F:DNA-directed DNA polymerase activity"/>
    <property type="evidence" value="ECO:0007669"/>
    <property type="project" value="UniProtKB-KW"/>
</dbReference>
<dbReference type="PANTHER" id="PTHR34388">
    <property type="entry name" value="DNA POLYMERASE III SUBUNIT DELTA"/>
    <property type="match status" value="1"/>
</dbReference>
<feature type="domain" description="DNA polymerase III delta N-terminal" evidence="5">
    <location>
        <begin position="29"/>
        <end position="138"/>
    </location>
</feature>
<dbReference type="InterPro" id="IPR027417">
    <property type="entry name" value="P-loop_NTPase"/>
</dbReference>
<name>A0A2P2E3B3_9LEPT</name>
<dbReference type="AlphaFoldDB" id="A0A2P2E3B3"/>
<dbReference type="NCBIfam" id="TIGR01128">
    <property type="entry name" value="holA"/>
    <property type="match status" value="1"/>
</dbReference>
<dbReference type="RefSeq" id="WP_108977672.1">
    <property type="nucleotide sequence ID" value="NZ_BFBB01000008.1"/>
</dbReference>